<proteinExistence type="predicted"/>
<sequence>MLSTVLILPTAQVATGNAVAEAMGWGPNNYSVPLSAEGGAPATHYGLRAWTTENFRQMIETGYYPPELTQVGIAKTAFQAMLDALVSSFATDHAGHFDAVCAANGLQVVIEQ</sequence>
<reference evidence="1" key="1">
    <citation type="submission" date="2020-05" db="EMBL/GenBank/DDBJ databases">
        <authorList>
            <person name="Chiriac C."/>
            <person name="Salcher M."/>
            <person name="Ghai R."/>
            <person name="Kavagutti S V."/>
        </authorList>
    </citation>
    <scope>NUCLEOTIDE SEQUENCE</scope>
</reference>
<dbReference type="EMBL" id="LR798303">
    <property type="protein sequence ID" value="CAB5222653.1"/>
    <property type="molecule type" value="Genomic_DNA"/>
</dbReference>
<organism evidence="1">
    <name type="scientific">uncultured Caudovirales phage</name>
    <dbReference type="NCBI Taxonomy" id="2100421"/>
    <lineage>
        <taxon>Viruses</taxon>
        <taxon>Duplodnaviria</taxon>
        <taxon>Heunggongvirae</taxon>
        <taxon>Uroviricota</taxon>
        <taxon>Caudoviricetes</taxon>
        <taxon>Peduoviridae</taxon>
        <taxon>Maltschvirus</taxon>
        <taxon>Maltschvirus maltsch</taxon>
    </lineage>
</organism>
<protein>
    <submittedName>
        <fullName evidence="1">Uncharacterized protein</fullName>
    </submittedName>
</protein>
<name>A0A6J7X5T3_9CAUD</name>
<accession>A0A6J7X5T3</accession>
<evidence type="ECO:0000313" key="1">
    <source>
        <dbReference type="EMBL" id="CAB5222653.1"/>
    </source>
</evidence>
<gene>
    <name evidence="1" type="ORF">UFOVP368_23</name>
</gene>